<evidence type="ECO:0000256" key="3">
    <source>
        <dbReference type="ARBA" id="ARBA00022448"/>
    </source>
</evidence>
<gene>
    <name evidence="11" type="ORF">BTBSAS_150066</name>
    <name evidence="10" type="ORF">CNY62_06695</name>
</gene>
<feature type="transmembrane region" description="Helical" evidence="9">
    <location>
        <begin position="5"/>
        <end position="22"/>
    </location>
</feature>
<evidence type="ECO:0000256" key="1">
    <source>
        <dbReference type="ARBA" id="ARBA00004651"/>
    </source>
</evidence>
<dbReference type="KEGG" id="bths:CNY62_06695"/>
<dbReference type="InterPro" id="IPR003784">
    <property type="entry name" value="BioY"/>
</dbReference>
<dbReference type="PANTHER" id="PTHR34295:SF4">
    <property type="entry name" value="BIOTIN TRANSPORTER BIOY-RELATED"/>
    <property type="match status" value="1"/>
</dbReference>
<protein>
    <recommendedName>
        <fullName evidence="8">Biotin transporter</fullName>
    </recommendedName>
</protein>
<keyword evidence="6 9" id="KW-1133">Transmembrane helix</keyword>
<feature type="transmembrane region" description="Helical" evidence="9">
    <location>
        <begin position="115"/>
        <end position="139"/>
    </location>
</feature>
<organism evidence="10 12">
    <name type="scientific">Brochothrix thermosphacta</name>
    <name type="common">Microbacterium thermosphactum</name>
    <dbReference type="NCBI Taxonomy" id="2756"/>
    <lineage>
        <taxon>Bacteria</taxon>
        <taxon>Bacillati</taxon>
        <taxon>Bacillota</taxon>
        <taxon>Bacilli</taxon>
        <taxon>Bacillales</taxon>
        <taxon>Listeriaceae</taxon>
        <taxon>Brochothrix</taxon>
    </lineage>
</organism>
<evidence type="ECO:0000256" key="5">
    <source>
        <dbReference type="ARBA" id="ARBA00022692"/>
    </source>
</evidence>
<dbReference type="STRING" id="2756.BFR44_11690"/>
<dbReference type="AlphaFoldDB" id="A0A1D2LVC1"/>
<feature type="transmembrane region" description="Helical" evidence="9">
    <location>
        <begin position="28"/>
        <end position="48"/>
    </location>
</feature>
<dbReference type="Gene3D" id="1.10.1760.20">
    <property type="match status" value="1"/>
</dbReference>
<dbReference type="EMBL" id="OUNC01000007">
    <property type="protein sequence ID" value="SPP27497.1"/>
    <property type="molecule type" value="Genomic_DNA"/>
</dbReference>
<evidence type="ECO:0000256" key="8">
    <source>
        <dbReference type="PIRNR" id="PIRNR016661"/>
    </source>
</evidence>
<dbReference type="EMBL" id="CP023483">
    <property type="protein sequence ID" value="ATF26111.1"/>
    <property type="molecule type" value="Genomic_DNA"/>
</dbReference>
<evidence type="ECO:0000256" key="7">
    <source>
        <dbReference type="ARBA" id="ARBA00023136"/>
    </source>
</evidence>
<keyword evidence="5 9" id="KW-0812">Transmembrane</keyword>
<dbReference type="Proteomes" id="UP000243591">
    <property type="component" value="Chromosome"/>
</dbReference>
<evidence type="ECO:0000256" key="4">
    <source>
        <dbReference type="ARBA" id="ARBA00022475"/>
    </source>
</evidence>
<dbReference type="PIRSF" id="PIRSF016661">
    <property type="entry name" value="BioY"/>
    <property type="match status" value="1"/>
</dbReference>
<evidence type="ECO:0000313" key="11">
    <source>
        <dbReference type="EMBL" id="SPP27497.1"/>
    </source>
</evidence>
<comment type="subcellular location">
    <subcellularLocation>
        <location evidence="1 8">Cell membrane</location>
        <topology evidence="1 8">Multi-pass membrane protein</topology>
    </subcellularLocation>
</comment>
<name>A0A1D2LVC1_BROTH</name>
<keyword evidence="12" id="KW-1185">Reference proteome</keyword>
<feature type="transmembrane region" description="Helical" evidence="9">
    <location>
        <begin position="85"/>
        <end position="103"/>
    </location>
</feature>
<dbReference type="Pfam" id="PF02632">
    <property type="entry name" value="BioY"/>
    <property type="match status" value="1"/>
</dbReference>
<evidence type="ECO:0000313" key="12">
    <source>
        <dbReference type="Proteomes" id="UP000243591"/>
    </source>
</evidence>
<reference evidence="11" key="2">
    <citation type="submission" date="2018-04" db="EMBL/GenBank/DDBJ databases">
        <authorList>
            <person name="Go L.Y."/>
            <person name="Mitchell J.A."/>
        </authorList>
    </citation>
    <scope>NUCLEOTIDE SEQUENCE</scope>
    <source>
        <strain evidence="11">BSAS1 3</strain>
    </source>
</reference>
<dbReference type="GeneID" id="66537232"/>
<feature type="transmembrane region" description="Helical" evidence="9">
    <location>
        <begin position="145"/>
        <end position="168"/>
    </location>
</feature>
<dbReference type="PANTHER" id="PTHR34295">
    <property type="entry name" value="BIOTIN TRANSPORTER BIOY"/>
    <property type="match status" value="1"/>
</dbReference>
<keyword evidence="7 8" id="KW-0472">Membrane</keyword>
<evidence type="ECO:0000256" key="9">
    <source>
        <dbReference type="SAM" id="Phobius"/>
    </source>
</evidence>
<sequence length="181" mass="19126">MKTHSIAFIGIMIAVLIILGFIPPITIGIIPVPIAVQSMGVLLAGLLLGKRNGTIAVLLLLLLVAVGLPVLAGGRGGFALFYSPTAGYIIAYPIAAFLIGWWSGKLGEKPSFLRLFAVTVIAGVLVIDSFGAIGLHFVTGMPLKAAFLSNLVFIPGDLLKAILSVIILQRLPKNLRYKLRA</sequence>
<evidence type="ECO:0000256" key="2">
    <source>
        <dbReference type="ARBA" id="ARBA00010692"/>
    </source>
</evidence>
<dbReference type="GO" id="GO:0015225">
    <property type="term" value="F:biotin transmembrane transporter activity"/>
    <property type="evidence" value="ECO:0007669"/>
    <property type="project" value="UniProtKB-UniRule"/>
</dbReference>
<feature type="transmembrane region" description="Helical" evidence="9">
    <location>
        <begin position="55"/>
        <end position="73"/>
    </location>
</feature>
<evidence type="ECO:0000313" key="10">
    <source>
        <dbReference type="EMBL" id="ATF26111.1"/>
    </source>
</evidence>
<evidence type="ECO:0000313" key="13">
    <source>
        <dbReference type="Proteomes" id="UP000270190"/>
    </source>
</evidence>
<reference evidence="10 12" key="1">
    <citation type="submission" date="2017-09" db="EMBL/GenBank/DDBJ databases">
        <title>Complete Genome Sequences of Two Strains of the Meat Spoilage Bacterium Brochothrix thermosphacta Isolated from Ground Chicken.</title>
        <authorList>
            <person name="Paoli G.C."/>
            <person name="Wijey C."/>
            <person name="Chen C.-Y."/>
            <person name="Nguyen L."/>
            <person name="Yan X."/>
            <person name="Irwin P.L."/>
        </authorList>
    </citation>
    <scope>NUCLEOTIDE SEQUENCE [LARGE SCALE GENOMIC DNA]</scope>
    <source>
        <strain evidence="10 12">BI</strain>
    </source>
</reference>
<dbReference type="RefSeq" id="WP_029091497.1">
    <property type="nucleotide sequence ID" value="NZ_CBCPIX010000009.1"/>
</dbReference>
<proteinExistence type="inferred from homology"/>
<accession>A0A1D2LVC1</accession>
<evidence type="ECO:0000256" key="6">
    <source>
        <dbReference type="ARBA" id="ARBA00022989"/>
    </source>
</evidence>
<keyword evidence="4 8" id="KW-1003">Cell membrane</keyword>
<dbReference type="Proteomes" id="UP000270190">
    <property type="component" value="Unassembled WGS sequence"/>
</dbReference>
<comment type="similarity">
    <text evidence="2 8">Belongs to the BioY family.</text>
</comment>
<dbReference type="GO" id="GO:0005886">
    <property type="term" value="C:plasma membrane"/>
    <property type="evidence" value="ECO:0007669"/>
    <property type="project" value="UniProtKB-SubCell"/>
</dbReference>
<reference evidence="13" key="3">
    <citation type="submission" date="2018-04" db="EMBL/GenBank/DDBJ databases">
        <authorList>
            <person name="Illikoud N."/>
        </authorList>
    </citation>
    <scope>NUCLEOTIDE SEQUENCE [LARGE SCALE GENOMIC DNA]</scope>
</reference>
<dbReference type="OrthoDB" id="9803495at2"/>
<keyword evidence="3 8" id="KW-0813">Transport</keyword>